<gene>
    <name evidence="1" type="ORF">ACE5IX_13150</name>
</gene>
<accession>A0ABV5BQR6</accession>
<proteinExistence type="predicted"/>
<comment type="caution">
    <text evidence="1">The sequence shown here is derived from an EMBL/GenBank/DDBJ whole genome shotgun (WGS) entry which is preliminary data.</text>
</comment>
<sequence>MNRKLIIFILLALAITTTLDAFPRRNARGEVSENYIQAQGIVDIKLPKMQYREKEAVTAVLSVKNTGNETIRIFPYGKDLRSFQVIVRDEDGRTVSKLETEKKPDPVLRRRNKVENLVGDEVKEIILHKDETFSKEIRIDQLYELEAGRKYFVTAYFYPNISEYGDHFLRSESHPYFSVEERKKDWILPGVPYQDPETDGLEPEEVIHLFLGAEKKGNWKLHFKWIHFPEYILAYDRYSKDWLQAEEAEKDFILEEFRNYLTENRSGVLQYYKILSVEKVNRSLSKVRVAVERKVNKVPVRYEYEFTLRRVPEESGVFWKVANLLAKVRK</sequence>
<reference evidence="1 2" key="1">
    <citation type="submission" date="2024-09" db="EMBL/GenBank/DDBJ databases">
        <title>Taxonomic and Genotyping Characterization of Leptospira Strains isolated from Multiple Sources in Colombia highlights the importance of intermediate species.</title>
        <authorList>
            <person name="Torres Higuera L."/>
            <person name="Rojas Tapias D."/>
            <person name="Jimenez Velasquez S."/>
            <person name="Renjifo Ibanez C."/>
        </authorList>
    </citation>
    <scope>NUCLEOTIDE SEQUENCE [LARGE SCALE GENOMIC DNA]</scope>
    <source>
        <strain evidence="1 2">Lep080</strain>
    </source>
</reference>
<evidence type="ECO:0000313" key="1">
    <source>
        <dbReference type="EMBL" id="MFB5737464.1"/>
    </source>
</evidence>
<dbReference type="EMBL" id="JBHILJ010000006">
    <property type="protein sequence ID" value="MFB5737464.1"/>
    <property type="molecule type" value="Genomic_DNA"/>
</dbReference>
<organism evidence="1 2">
    <name type="scientific">Leptospira wolffii</name>
    <dbReference type="NCBI Taxonomy" id="409998"/>
    <lineage>
        <taxon>Bacteria</taxon>
        <taxon>Pseudomonadati</taxon>
        <taxon>Spirochaetota</taxon>
        <taxon>Spirochaetia</taxon>
        <taxon>Leptospirales</taxon>
        <taxon>Leptospiraceae</taxon>
        <taxon>Leptospira</taxon>
    </lineage>
</organism>
<dbReference type="RefSeq" id="WP_375517297.1">
    <property type="nucleotide sequence ID" value="NZ_JBHILI010000007.1"/>
</dbReference>
<evidence type="ECO:0000313" key="2">
    <source>
        <dbReference type="Proteomes" id="UP001580391"/>
    </source>
</evidence>
<name>A0ABV5BQR6_9LEPT</name>
<keyword evidence="2" id="KW-1185">Reference proteome</keyword>
<protein>
    <submittedName>
        <fullName evidence="1">Uncharacterized protein</fullName>
    </submittedName>
</protein>
<dbReference type="Proteomes" id="UP001580391">
    <property type="component" value="Unassembled WGS sequence"/>
</dbReference>